<gene>
    <name evidence="2" type="ORF">HINF_LOCUS22479</name>
    <name evidence="3" type="ORF">HINF_LOCUS45289</name>
    <name evidence="5" type="ORF">HINF_LOCUS49395</name>
    <name evidence="4" type="ORF">HINF_LOCUS52216</name>
    <name evidence="6" type="ORF">HINF_LOCUS59317</name>
    <name evidence="7" type="ORF">HINF_LOCUS69580</name>
</gene>
<reference evidence="4" key="1">
    <citation type="submission" date="2023-06" db="EMBL/GenBank/DDBJ databases">
        <authorList>
            <person name="Kurt Z."/>
        </authorList>
    </citation>
    <scope>NUCLEOTIDE SEQUENCE</scope>
</reference>
<feature type="transmembrane region" description="Helical" evidence="1">
    <location>
        <begin position="134"/>
        <end position="153"/>
    </location>
</feature>
<keyword evidence="8" id="KW-1185">Reference proteome</keyword>
<evidence type="ECO:0000313" key="7">
    <source>
        <dbReference type="EMBL" id="CAL6098379.1"/>
    </source>
</evidence>
<proteinExistence type="predicted"/>
<evidence type="ECO:0000313" key="6">
    <source>
        <dbReference type="EMBL" id="CAL6079296.1"/>
    </source>
</evidence>
<dbReference type="AlphaFoldDB" id="A0AA86UU06"/>
<feature type="transmembrane region" description="Helical" evidence="1">
    <location>
        <begin position="91"/>
        <end position="113"/>
    </location>
</feature>
<feature type="transmembrane region" description="Helical" evidence="1">
    <location>
        <begin position="245"/>
        <end position="267"/>
    </location>
</feature>
<sequence length="289" mass="33726">MVQCLKWMKNCIGQNNLSISIIIINLVLIGALLVTAIITIVLLSSIFKKSPVKIDLNRNKFVSSFIIVSMVFRIFYWIQSYWKFQPNSFPSVIQIVFSLTSMLFMYLSQSVFVKSWLLNFQKKSSQKTISMINRTFWIIDSILVIFMVIAIFFNMFDDQTVENGVFSKIASLIITFSSFINSLSFLIIGLIISVKISTQLSCCQRQVFKFIFASLILTLSAVFRCVTFFFYVYDRQKLNEDMIQMLIFFIPEFIPACVIIGTQIELYRNEKEFMLKYLQETMLLIEERT</sequence>
<evidence type="ECO:0000313" key="3">
    <source>
        <dbReference type="EMBL" id="CAI9957644.1"/>
    </source>
</evidence>
<keyword evidence="1" id="KW-1133">Transmembrane helix</keyword>
<dbReference type="EMBL" id="CATOUU010000589">
    <property type="protein sequence ID" value="CAI9934834.1"/>
    <property type="molecule type" value="Genomic_DNA"/>
</dbReference>
<accession>A0AA86UU06</accession>
<dbReference type="EMBL" id="CATOUU010000979">
    <property type="protein sequence ID" value="CAI9964571.1"/>
    <property type="molecule type" value="Genomic_DNA"/>
</dbReference>
<dbReference type="EMBL" id="CAXDID020000508">
    <property type="protein sequence ID" value="CAL6098379.1"/>
    <property type="molecule type" value="Genomic_DNA"/>
</dbReference>
<keyword evidence="1" id="KW-0472">Membrane</keyword>
<dbReference type="EMBL" id="CAXDID020000232">
    <property type="protein sequence ID" value="CAL6060790.1"/>
    <property type="molecule type" value="Genomic_DNA"/>
</dbReference>
<feature type="transmembrane region" description="Helical" evidence="1">
    <location>
        <begin position="173"/>
        <end position="198"/>
    </location>
</feature>
<feature type="transmembrane region" description="Helical" evidence="1">
    <location>
        <begin position="17"/>
        <end position="47"/>
    </location>
</feature>
<feature type="transmembrane region" description="Helical" evidence="1">
    <location>
        <begin position="59"/>
        <end position="79"/>
    </location>
</feature>
<evidence type="ECO:0000313" key="5">
    <source>
        <dbReference type="EMBL" id="CAL6060790.1"/>
    </source>
</evidence>
<reference evidence="5 8" key="2">
    <citation type="submission" date="2024-07" db="EMBL/GenBank/DDBJ databases">
        <authorList>
            <person name="Akdeniz Z."/>
        </authorList>
    </citation>
    <scope>NUCLEOTIDE SEQUENCE [LARGE SCALE GENOMIC DNA]</scope>
</reference>
<evidence type="ECO:0000256" key="1">
    <source>
        <dbReference type="SAM" id="Phobius"/>
    </source>
</evidence>
<dbReference type="EMBL" id="CATOUU010000890">
    <property type="protein sequence ID" value="CAI9957644.1"/>
    <property type="molecule type" value="Genomic_DNA"/>
</dbReference>
<protein>
    <submittedName>
        <fullName evidence="4">Transmembrane domain-containing protein</fullName>
    </submittedName>
    <submittedName>
        <fullName evidence="5">Transmembrane_domain-containing protein</fullName>
    </submittedName>
</protein>
<feature type="transmembrane region" description="Helical" evidence="1">
    <location>
        <begin position="210"/>
        <end position="233"/>
    </location>
</feature>
<dbReference type="EMBL" id="CAXDID020000339">
    <property type="protein sequence ID" value="CAL6079296.1"/>
    <property type="molecule type" value="Genomic_DNA"/>
</dbReference>
<dbReference type="Proteomes" id="UP001642409">
    <property type="component" value="Unassembled WGS sequence"/>
</dbReference>
<comment type="caution">
    <text evidence="4">The sequence shown here is derived from an EMBL/GenBank/DDBJ whole genome shotgun (WGS) entry which is preliminary data.</text>
</comment>
<keyword evidence="1 4" id="KW-0812">Transmembrane</keyword>
<evidence type="ECO:0000313" key="8">
    <source>
        <dbReference type="Proteomes" id="UP001642409"/>
    </source>
</evidence>
<name>A0AA86UU06_9EUKA</name>
<evidence type="ECO:0000313" key="2">
    <source>
        <dbReference type="EMBL" id="CAI9934834.1"/>
    </source>
</evidence>
<evidence type="ECO:0000313" key="4">
    <source>
        <dbReference type="EMBL" id="CAI9964571.1"/>
    </source>
</evidence>
<organism evidence="4">
    <name type="scientific">Hexamita inflata</name>
    <dbReference type="NCBI Taxonomy" id="28002"/>
    <lineage>
        <taxon>Eukaryota</taxon>
        <taxon>Metamonada</taxon>
        <taxon>Diplomonadida</taxon>
        <taxon>Hexamitidae</taxon>
        <taxon>Hexamitinae</taxon>
        <taxon>Hexamita</taxon>
    </lineage>
</organism>